<organism evidence="2 3">
    <name type="scientific">Streptomyces chrestomyceticus JCM 4735</name>
    <dbReference type="NCBI Taxonomy" id="1306181"/>
    <lineage>
        <taxon>Bacteria</taxon>
        <taxon>Bacillati</taxon>
        <taxon>Actinomycetota</taxon>
        <taxon>Actinomycetes</taxon>
        <taxon>Kitasatosporales</taxon>
        <taxon>Streptomycetaceae</taxon>
        <taxon>Streptomyces</taxon>
    </lineage>
</organism>
<dbReference type="Proteomes" id="UP000287830">
    <property type="component" value="Unassembled WGS sequence"/>
</dbReference>
<evidence type="ECO:0000259" key="1">
    <source>
        <dbReference type="Pfam" id="PF12680"/>
    </source>
</evidence>
<dbReference type="Gene3D" id="3.10.450.50">
    <property type="match status" value="1"/>
</dbReference>
<evidence type="ECO:0000313" key="2">
    <source>
        <dbReference type="EMBL" id="GCD35858.1"/>
    </source>
</evidence>
<protein>
    <submittedName>
        <fullName evidence="2">Ketosteroid isomerase</fullName>
    </submittedName>
</protein>
<dbReference type="GO" id="GO:0016853">
    <property type="term" value="F:isomerase activity"/>
    <property type="evidence" value="ECO:0007669"/>
    <property type="project" value="UniProtKB-KW"/>
</dbReference>
<dbReference type="InterPro" id="IPR037401">
    <property type="entry name" value="SnoaL-like"/>
</dbReference>
<dbReference type="SUPFAM" id="SSF54427">
    <property type="entry name" value="NTF2-like"/>
    <property type="match status" value="1"/>
</dbReference>
<feature type="domain" description="SnoaL-like" evidence="1">
    <location>
        <begin position="56"/>
        <end position="157"/>
    </location>
</feature>
<dbReference type="EMBL" id="BHZC01000001">
    <property type="protein sequence ID" value="GCD35858.1"/>
    <property type="molecule type" value="Genomic_DNA"/>
</dbReference>
<dbReference type="Pfam" id="PF12680">
    <property type="entry name" value="SnoaL_2"/>
    <property type="match status" value="1"/>
</dbReference>
<proteinExistence type="predicted"/>
<dbReference type="InterPro" id="IPR032710">
    <property type="entry name" value="NTF2-like_dom_sf"/>
</dbReference>
<gene>
    <name evidence="2" type="ORF">OEIGOIKO_03608</name>
</gene>
<reference evidence="2 3" key="1">
    <citation type="submission" date="2018-11" db="EMBL/GenBank/DDBJ databases">
        <title>Whole genome sequence of Streptomyces chrestomyceticus NBRC 13444(T).</title>
        <authorList>
            <person name="Komaki H."/>
            <person name="Tamura T."/>
        </authorList>
    </citation>
    <scope>NUCLEOTIDE SEQUENCE [LARGE SCALE GENOMIC DNA]</scope>
    <source>
        <strain evidence="2 3">NBRC 13444</strain>
    </source>
</reference>
<comment type="caution">
    <text evidence="2">The sequence shown here is derived from an EMBL/GenBank/DDBJ whole genome shotgun (WGS) entry which is preliminary data.</text>
</comment>
<keyword evidence="2" id="KW-0413">Isomerase</keyword>
<evidence type="ECO:0000313" key="3">
    <source>
        <dbReference type="Proteomes" id="UP000287830"/>
    </source>
</evidence>
<accession>A0A7U9PY04</accession>
<sequence length="174" mass="18114">MAGAARIIIGMTSTDAHVATVATAEAPDASEAPDTAGALDTAAVVDTYLATVADPAATPERIAAHYGERVDWMCADNPAVPWLRPRATRDDVAAHWRELRKHTVAGAGGASVDALVISGPEAVLTGQLWGTVRATGKSFRSPFALRFTVEGGEIVRHHVYEDSLAIAAACTPGE</sequence>
<dbReference type="AlphaFoldDB" id="A0A7U9PY04"/>
<name>A0A7U9PY04_9ACTN</name>